<keyword evidence="2" id="KW-1185">Reference proteome</keyword>
<name>A0A0W0YZS1_9GAMM</name>
<proteinExistence type="predicted"/>
<accession>A0A0W0YZS1</accession>
<dbReference type="RefSeq" id="WP_018577967.1">
    <property type="nucleotide sequence ID" value="NZ_LNYW01000033.1"/>
</dbReference>
<dbReference type="PATRIC" id="fig|1122169.6.peg.1250"/>
<sequence length="62" mass="6980">MFEAEIMITGYNVLGAQKKLMASKTSLVELENEQSTIFWGFQNMKLCPYMFGSAYLYGVGAQ</sequence>
<comment type="caution">
    <text evidence="1">The sequence shown here is derived from an EMBL/GenBank/DDBJ whole genome shotgun (WGS) entry which is preliminary data.</text>
</comment>
<protein>
    <submittedName>
        <fullName evidence="1">Uncharacterized protein</fullName>
    </submittedName>
</protein>
<gene>
    <name evidence="1" type="ORF">Lsha_1085</name>
</gene>
<dbReference type="Proteomes" id="UP000054600">
    <property type="component" value="Unassembled WGS sequence"/>
</dbReference>
<reference evidence="1 2" key="1">
    <citation type="submission" date="2015-11" db="EMBL/GenBank/DDBJ databases">
        <title>Genomic analysis of 38 Legionella species identifies large and diverse effector repertoires.</title>
        <authorList>
            <person name="Burstein D."/>
            <person name="Amaro F."/>
            <person name="Zusman T."/>
            <person name="Lifshitz Z."/>
            <person name="Cohen O."/>
            <person name="Gilbert J.A."/>
            <person name="Pupko T."/>
            <person name="Shuman H.A."/>
            <person name="Segal G."/>
        </authorList>
    </citation>
    <scope>NUCLEOTIDE SEQUENCE [LARGE SCALE GENOMIC DNA]</scope>
    <source>
        <strain evidence="1 2">ATCC 49655</strain>
    </source>
</reference>
<evidence type="ECO:0000313" key="1">
    <source>
        <dbReference type="EMBL" id="KTD62385.1"/>
    </source>
</evidence>
<dbReference type="AlphaFoldDB" id="A0A0W0YZS1"/>
<organism evidence="1 2">
    <name type="scientific">Legionella shakespearei DSM 23087</name>
    <dbReference type="NCBI Taxonomy" id="1122169"/>
    <lineage>
        <taxon>Bacteria</taxon>
        <taxon>Pseudomonadati</taxon>
        <taxon>Pseudomonadota</taxon>
        <taxon>Gammaproteobacteria</taxon>
        <taxon>Legionellales</taxon>
        <taxon>Legionellaceae</taxon>
        <taxon>Legionella</taxon>
    </lineage>
</organism>
<evidence type="ECO:0000313" key="2">
    <source>
        <dbReference type="Proteomes" id="UP000054600"/>
    </source>
</evidence>
<dbReference type="EMBL" id="LNYW01000033">
    <property type="protein sequence ID" value="KTD62385.1"/>
    <property type="molecule type" value="Genomic_DNA"/>
</dbReference>